<dbReference type="AlphaFoldDB" id="A0A1X1K5Y2"/>
<reference evidence="2 3" key="1">
    <citation type="journal article" date="2016" name="Eur. J. Clin. Microbiol. Infect. Dis.">
        <title>Whole genome sequencing as a tool for phylogenetic analysis of clinical strains of Mitis group streptococci.</title>
        <authorList>
            <person name="Rasmussen L.H."/>
            <person name="Dargis R."/>
            <person name="Hojholt K."/>
            <person name="Christensen J.J."/>
            <person name="Skovgaard O."/>
            <person name="Justesen U.S."/>
            <person name="Rosenvinge F.S."/>
            <person name="Moser C."/>
            <person name="Lukjancenko O."/>
            <person name="Rasmussen S."/>
            <person name="Nielsen X.C."/>
        </authorList>
    </citation>
    <scope>NUCLEOTIDE SEQUENCE [LARGE SCALE GENOMIC DNA]</scope>
    <source>
        <strain evidence="2 3">RH_17439_08</strain>
    </source>
</reference>
<organism evidence="2 3">
    <name type="scientific">Streptococcus mitis</name>
    <dbReference type="NCBI Taxonomy" id="28037"/>
    <lineage>
        <taxon>Bacteria</taxon>
        <taxon>Bacillati</taxon>
        <taxon>Bacillota</taxon>
        <taxon>Bacilli</taxon>
        <taxon>Lactobacillales</taxon>
        <taxon>Streptococcaceae</taxon>
        <taxon>Streptococcus</taxon>
        <taxon>Streptococcus mitis group</taxon>
    </lineage>
</organism>
<proteinExistence type="predicted"/>
<dbReference type="RefSeq" id="WP_084864966.1">
    <property type="nucleotide sequence ID" value="NZ_NCVH01000031.1"/>
</dbReference>
<name>A0A1X1K5Y2_STRMT</name>
<dbReference type="Pfam" id="PF24843">
    <property type="entry name" value="DUF7720"/>
    <property type="match status" value="1"/>
</dbReference>
<comment type="caution">
    <text evidence="2">The sequence shown here is derived from an EMBL/GenBank/DDBJ whole genome shotgun (WGS) entry which is preliminary data.</text>
</comment>
<dbReference type="EMBL" id="NCVH01000031">
    <property type="protein sequence ID" value="ORO94780.1"/>
    <property type="molecule type" value="Genomic_DNA"/>
</dbReference>
<sequence length="79" mass="9517">MKIINIEQASIEKTDLGFEHWVAVTYSLPFLKNEYTVNLLLLLDFEVEDKELLDYLIMSWKYRDLVNHSTLMYQVERDM</sequence>
<accession>A0A1X1K5Y2</accession>
<evidence type="ECO:0000313" key="2">
    <source>
        <dbReference type="EMBL" id="ORO94780.1"/>
    </source>
</evidence>
<dbReference type="InterPro" id="IPR056137">
    <property type="entry name" value="DUF7720"/>
</dbReference>
<dbReference type="Proteomes" id="UP000193367">
    <property type="component" value="Unassembled WGS sequence"/>
</dbReference>
<gene>
    <name evidence="2" type="ORF">B7698_05930</name>
</gene>
<evidence type="ECO:0000313" key="3">
    <source>
        <dbReference type="Proteomes" id="UP000193367"/>
    </source>
</evidence>
<feature type="domain" description="DUF7720" evidence="1">
    <location>
        <begin position="1"/>
        <end position="78"/>
    </location>
</feature>
<protein>
    <recommendedName>
        <fullName evidence="1">DUF7720 domain-containing protein</fullName>
    </recommendedName>
</protein>
<evidence type="ECO:0000259" key="1">
    <source>
        <dbReference type="Pfam" id="PF24843"/>
    </source>
</evidence>